<comment type="caution">
    <text evidence="7">The sequence shown here is derived from an EMBL/GenBank/DDBJ whole genome shotgun (WGS) entry which is preliminary data.</text>
</comment>
<keyword evidence="8" id="KW-1185">Reference proteome</keyword>
<evidence type="ECO:0000256" key="4">
    <source>
        <dbReference type="ARBA" id="ARBA00022989"/>
    </source>
</evidence>
<keyword evidence="5 6" id="KW-0472">Membrane</keyword>
<accession>M5J5F1</accession>
<feature type="transmembrane region" description="Helical" evidence="6">
    <location>
        <begin position="199"/>
        <end position="222"/>
    </location>
</feature>
<keyword evidence="4 6" id="KW-1133">Transmembrane helix</keyword>
<reference evidence="7 8" key="1">
    <citation type="journal article" date="2013" name="Genome Announc.">
        <title>Genome Sequence of Lactobacillus saerimneri 30a (Formerly Lactobacillus sp. Strain 30a), a Reference Lactic Acid Bacterium Strain Producing Biogenic Amines.</title>
        <authorList>
            <person name="Romano A."/>
            <person name="Trip H."/>
            <person name="Campbell-Sills H."/>
            <person name="Bouchez O."/>
            <person name="Sherman D."/>
            <person name="Lolkema J.S."/>
            <person name="Lucas P.M."/>
        </authorList>
    </citation>
    <scope>NUCLEOTIDE SEQUENCE [LARGE SCALE GENOMIC DNA]</scope>
    <source>
        <strain evidence="7 8">30a</strain>
    </source>
</reference>
<dbReference type="GO" id="GO:0016020">
    <property type="term" value="C:membrane"/>
    <property type="evidence" value="ECO:0007669"/>
    <property type="project" value="UniProtKB-SubCell"/>
</dbReference>
<evidence type="ECO:0000256" key="1">
    <source>
        <dbReference type="ARBA" id="ARBA00004141"/>
    </source>
</evidence>
<organism evidence="7 8">
    <name type="scientific">Ligilactobacillus saerimneri 30a</name>
    <dbReference type="NCBI Taxonomy" id="1227363"/>
    <lineage>
        <taxon>Bacteria</taxon>
        <taxon>Bacillati</taxon>
        <taxon>Bacillota</taxon>
        <taxon>Bacilli</taxon>
        <taxon>Lactobacillales</taxon>
        <taxon>Lactobacillaceae</taxon>
        <taxon>Ligilactobacillus</taxon>
    </lineage>
</organism>
<name>M5J5F1_9LACO</name>
<dbReference type="GO" id="GO:0055085">
    <property type="term" value="P:transmembrane transport"/>
    <property type="evidence" value="ECO:0007669"/>
    <property type="project" value="TreeGrafter"/>
</dbReference>
<evidence type="ECO:0000256" key="5">
    <source>
        <dbReference type="ARBA" id="ARBA00023136"/>
    </source>
</evidence>
<feature type="transmembrane region" description="Helical" evidence="6">
    <location>
        <begin position="35"/>
        <end position="50"/>
    </location>
</feature>
<dbReference type="AlphaFoldDB" id="M5J5F1"/>
<proteinExistence type="inferred from homology"/>
<evidence type="ECO:0000256" key="2">
    <source>
        <dbReference type="ARBA" id="ARBA00009773"/>
    </source>
</evidence>
<feature type="transmembrane region" description="Helical" evidence="6">
    <location>
        <begin position="296"/>
        <end position="329"/>
    </location>
</feature>
<evidence type="ECO:0000256" key="6">
    <source>
        <dbReference type="SAM" id="Phobius"/>
    </source>
</evidence>
<dbReference type="STRING" id="1227363.D271_02079"/>
<keyword evidence="3 6" id="KW-0812">Transmembrane</keyword>
<dbReference type="RefSeq" id="WP_009552077.1">
    <property type="nucleotide sequence ID" value="NZ_ANAG01000006.1"/>
</dbReference>
<dbReference type="InterPro" id="IPR002549">
    <property type="entry name" value="AI-2E-like"/>
</dbReference>
<feature type="transmembrane region" description="Helical" evidence="6">
    <location>
        <begin position="265"/>
        <end position="284"/>
    </location>
</feature>
<feature type="transmembrane region" description="Helical" evidence="6">
    <location>
        <begin position="62"/>
        <end position="84"/>
    </location>
</feature>
<dbReference type="PANTHER" id="PTHR21716">
    <property type="entry name" value="TRANSMEMBRANE PROTEIN"/>
    <property type="match status" value="1"/>
</dbReference>
<sequence length="354" mass="39833">MEIWHRFVNNIKLRRLVVLLGLIGILYLARGMMTIILLTFIFSFLIVRLIRKIHHYVHVPPALIVVIVYLLLIGLIYLAITTYIPTLVKESETLVKSLLDFYNHPPKGASDVLNYVSNFVSTSTITEQIKHGLSLVVTSLTSLGSIAFALAMSLLLSFFFSIEVDKMQSINQSFFNSEHAWIFKDIAFFARKFTNTFGIVLEAQFIIAIVNTIITTLGLMIINIPQLFSLALLIFVMSMVPVAGVIISAIPMCLIAYSDGGLSDVIYIIIMLTVVHALEAYILNPKLMSSKTDLPVFYTFVVLLVSERLFGMWGLIVGIPIFTFFLDILGVKINHGKSHNVKQKLQERLSKKDE</sequence>
<feature type="transmembrane region" description="Helical" evidence="6">
    <location>
        <begin position="12"/>
        <end position="29"/>
    </location>
</feature>
<evidence type="ECO:0008006" key="9">
    <source>
        <dbReference type="Google" id="ProtNLM"/>
    </source>
</evidence>
<dbReference type="Proteomes" id="UP000011912">
    <property type="component" value="Unassembled WGS sequence"/>
</dbReference>
<dbReference type="PANTHER" id="PTHR21716:SF62">
    <property type="entry name" value="TRANSPORT PROTEIN YDBI-RELATED"/>
    <property type="match status" value="1"/>
</dbReference>
<feature type="transmembrane region" description="Helical" evidence="6">
    <location>
        <begin position="143"/>
        <end position="162"/>
    </location>
</feature>
<comment type="subcellular location">
    <subcellularLocation>
        <location evidence="1">Membrane</location>
        <topology evidence="1">Multi-pass membrane protein</topology>
    </subcellularLocation>
</comment>
<evidence type="ECO:0000313" key="8">
    <source>
        <dbReference type="Proteomes" id="UP000011912"/>
    </source>
</evidence>
<evidence type="ECO:0000313" key="7">
    <source>
        <dbReference type="EMBL" id="EKW99461.1"/>
    </source>
</evidence>
<dbReference type="EMBL" id="ANAG01000006">
    <property type="protein sequence ID" value="EKW99461.1"/>
    <property type="molecule type" value="Genomic_DNA"/>
</dbReference>
<gene>
    <name evidence="7" type="ORF">D271_02079</name>
</gene>
<dbReference type="PATRIC" id="fig|1227363.6.peg.408"/>
<evidence type="ECO:0000256" key="3">
    <source>
        <dbReference type="ARBA" id="ARBA00022692"/>
    </source>
</evidence>
<dbReference type="Pfam" id="PF01594">
    <property type="entry name" value="AI-2E_transport"/>
    <property type="match status" value="1"/>
</dbReference>
<comment type="similarity">
    <text evidence="2">Belongs to the autoinducer-2 exporter (AI-2E) (TC 2.A.86) family.</text>
</comment>
<feature type="transmembrane region" description="Helical" evidence="6">
    <location>
        <begin position="228"/>
        <end position="258"/>
    </location>
</feature>
<protein>
    <recommendedName>
        <fullName evidence="9">Permease</fullName>
    </recommendedName>
</protein>